<gene>
    <name evidence="5" type="ORF">A2763_02885</name>
</gene>
<dbReference type="InterPro" id="IPR018257">
    <property type="entry name" value="Ribosomal_bL19_CS"/>
</dbReference>
<dbReference type="Pfam" id="PF01245">
    <property type="entry name" value="Ribosomal_L19"/>
    <property type="match status" value="1"/>
</dbReference>
<accession>A0A1F6CP54</accession>
<evidence type="ECO:0000313" key="5">
    <source>
        <dbReference type="EMBL" id="OGG50953.1"/>
    </source>
</evidence>
<evidence type="ECO:0000313" key="6">
    <source>
        <dbReference type="Proteomes" id="UP000178370"/>
    </source>
</evidence>
<dbReference type="GO" id="GO:0003735">
    <property type="term" value="F:structural constituent of ribosome"/>
    <property type="evidence" value="ECO:0007669"/>
    <property type="project" value="InterPro"/>
</dbReference>
<dbReference type="PANTHER" id="PTHR15680:SF9">
    <property type="entry name" value="LARGE RIBOSOMAL SUBUNIT PROTEIN BL19M"/>
    <property type="match status" value="1"/>
</dbReference>
<dbReference type="InterPro" id="IPR038657">
    <property type="entry name" value="Ribosomal_bL19_sf"/>
</dbReference>
<dbReference type="InterPro" id="IPR008991">
    <property type="entry name" value="Translation_prot_SH3-like_sf"/>
</dbReference>
<evidence type="ECO:0000256" key="4">
    <source>
        <dbReference type="RuleBase" id="RU000559"/>
    </source>
</evidence>
<dbReference type="STRING" id="1798482.A2763_02885"/>
<reference evidence="5 6" key="1">
    <citation type="journal article" date="2016" name="Nat. Commun.">
        <title>Thousands of microbial genomes shed light on interconnected biogeochemical processes in an aquifer system.</title>
        <authorList>
            <person name="Anantharaman K."/>
            <person name="Brown C.T."/>
            <person name="Hug L.A."/>
            <person name="Sharon I."/>
            <person name="Castelle C.J."/>
            <person name="Probst A.J."/>
            <person name="Thomas B.C."/>
            <person name="Singh A."/>
            <person name="Wilkins M.J."/>
            <person name="Karaoz U."/>
            <person name="Brodie E.L."/>
            <person name="Williams K.H."/>
            <person name="Hubbard S.S."/>
            <person name="Banfield J.F."/>
        </authorList>
    </citation>
    <scope>NUCLEOTIDE SEQUENCE [LARGE SCALE GENOMIC DNA]</scope>
</reference>
<dbReference type="Proteomes" id="UP000178370">
    <property type="component" value="Unassembled WGS sequence"/>
</dbReference>
<proteinExistence type="inferred from homology"/>
<comment type="caution">
    <text evidence="5">The sequence shown here is derived from an EMBL/GenBank/DDBJ whole genome shotgun (WGS) entry which is preliminary data.</text>
</comment>
<dbReference type="GO" id="GO:0006412">
    <property type="term" value="P:translation"/>
    <property type="evidence" value="ECO:0007669"/>
    <property type="project" value="InterPro"/>
</dbReference>
<dbReference type="SUPFAM" id="SSF50104">
    <property type="entry name" value="Translation proteins SH3-like domain"/>
    <property type="match status" value="1"/>
</dbReference>
<dbReference type="NCBIfam" id="TIGR01024">
    <property type="entry name" value="rplS_bact"/>
    <property type="match status" value="1"/>
</dbReference>
<dbReference type="PROSITE" id="PS01015">
    <property type="entry name" value="RIBOSOMAL_L19"/>
    <property type="match status" value="1"/>
</dbReference>
<dbReference type="InterPro" id="IPR001857">
    <property type="entry name" value="Ribosomal_bL19"/>
</dbReference>
<evidence type="ECO:0000256" key="1">
    <source>
        <dbReference type="ARBA" id="ARBA00005781"/>
    </source>
</evidence>
<keyword evidence="3 4" id="KW-0687">Ribonucleoprotein</keyword>
<organism evidence="5 6">
    <name type="scientific">Candidatus Kaiserbacteria bacterium RIFCSPHIGHO2_01_FULL_54_36</name>
    <dbReference type="NCBI Taxonomy" id="1798482"/>
    <lineage>
        <taxon>Bacteria</taxon>
        <taxon>Candidatus Kaiseribacteriota</taxon>
    </lineage>
</organism>
<evidence type="ECO:0000256" key="3">
    <source>
        <dbReference type="ARBA" id="ARBA00023274"/>
    </source>
</evidence>
<dbReference type="PANTHER" id="PTHR15680">
    <property type="entry name" value="RIBOSOMAL PROTEIN L19"/>
    <property type="match status" value="1"/>
</dbReference>
<sequence length="151" mass="17107">MKNAVKVSPVDMDARKDLDLRPGDTVRVHQKIEEKGKYRIQIFEGLVLARKHGTEAGGTFTVRRVASGVGVEKIYPLYSPMIDRIELVKRARVRRAKLYYIRDKVAREARRQLRRSRMMVNVSGVTKIVSREEEPVIADADATAAAEAKSE</sequence>
<dbReference type="EMBL" id="MFKV01000005">
    <property type="protein sequence ID" value="OGG50953.1"/>
    <property type="molecule type" value="Genomic_DNA"/>
</dbReference>
<dbReference type="GO" id="GO:0022625">
    <property type="term" value="C:cytosolic large ribosomal subunit"/>
    <property type="evidence" value="ECO:0007669"/>
    <property type="project" value="TreeGrafter"/>
</dbReference>
<protein>
    <recommendedName>
        <fullName evidence="4">50S ribosomal protein L19</fullName>
    </recommendedName>
</protein>
<keyword evidence="2 5" id="KW-0689">Ribosomal protein</keyword>
<dbReference type="PRINTS" id="PR00061">
    <property type="entry name" value="RIBOSOMALL19"/>
</dbReference>
<dbReference type="AlphaFoldDB" id="A0A1F6CP54"/>
<evidence type="ECO:0000256" key="2">
    <source>
        <dbReference type="ARBA" id="ARBA00022980"/>
    </source>
</evidence>
<comment type="function">
    <text evidence="4">This protein is located at the 30S-50S ribosomal subunit interface and may play a role in the structure and function of the aminoacyl-tRNA binding site.</text>
</comment>
<dbReference type="Gene3D" id="2.30.30.790">
    <property type="match status" value="1"/>
</dbReference>
<name>A0A1F6CP54_9BACT</name>
<comment type="similarity">
    <text evidence="1 4">Belongs to the bacterial ribosomal protein bL19 family.</text>
</comment>